<protein>
    <submittedName>
        <fullName evidence="2">Uncharacterized protein</fullName>
    </submittedName>
</protein>
<evidence type="ECO:0000256" key="1">
    <source>
        <dbReference type="SAM" id="Phobius"/>
    </source>
</evidence>
<keyword evidence="3" id="KW-1185">Reference proteome</keyword>
<proteinExistence type="predicted"/>
<organism evidence="2 3">
    <name type="scientific">Limnovirga soli</name>
    <dbReference type="NCBI Taxonomy" id="2656915"/>
    <lineage>
        <taxon>Bacteria</taxon>
        <taxon>Pseudomonadati</taxon>
        <taxon>Bacteroidota</taxon>
        <taxon>Chitinophagia</taxon>
        <taxon>Chitinophagales</taxon>
        <taxon>Chitinophagaceae</taxon>
        <taxon>Limnovirga</taxon>
    </lineage>
</organism>
<accession>A0A8J8FF67</accession>
<sequence length="87" mass="10081">MTHRTISILFPTFVGILLAVIALQIQATALEYLYPENYYDAPILFEPLFDIEIFLPIYAVAYIAAVAFQRLVGIRVWNTYLQRQKNI</sequence>
<reference evidence="2" key="1">
    <citation type="submission" date="2019-10" db="EMBL/GenBank/DDBJ databases">
        <title>Draft genome sequence of Panacibacter sp. KCS-6.</title>
        <authorList>
            <person name="Yim K.J."/>
        </authorList>
    </citation>
    <scope>NUCLEOTIDE SEQUENCE</scope>
    <source>
        <strain evidence="2">KCS-6</strain>
    </source>
</reference>
<comment type="caution">
    <text evidence="2">The sequence shown here is derived from an EMBL/GenBank/DDBJ whole genome shotgun (WGS) entry which is preliminary data.</text>
</comment>
<dbReference type="EMBL" id="WHPF01000011">
    <property type="protein sequence ID" value="NNV56940.1"/>
    <property type="molecule type" value="Genomic_DNA"/>
</dbReference>
<keyword evidence="1" id="KW-0472">Membrane</keyword>
<evidence type="ECO:0000313" key="2">
    <source>
        <dbReference type="EMBL" id="NNV56940.1"/>
    </source>
</evidence>
<dbReference type="Proteomes" id="UP000598971">
    <property type="component" value="Unassembled WGS sequence"/>
</dbReference>
<keyword evidence="1" id="KW-1133">Transmembrane helix</keyword>
<keyword evidence="1" id="KW-0812">Transmembrane</keyword>
<dbReference type="RefSeq" id="WP_171608876.1">
    <property type="nucleotide sequence ID" value="NZ_WHPF01000011.1"/>
</dbReference>
<name>A0A8J8FF67_9BACT</name>
<gene>
    <name evidence="2" type="ORF">GD597_15820</name>
</gene>
<evidence type="ECO:0000313" key="3">
    <source>
        <dbReference type="Proteomes" id="UP000598971"/>
    </source>
</evidence>
<feature type="transmembrane region" description="Helical" evidence="1">
    <location>
        <begin position="53"/>
        <end position="77"/>
    </location>
</feature>
<dbReference type="AlphaFoldDB" id="A0A8J8FF67"/>